<keyword evidence="10 15" id="KW-0472">Membrane</keyword>
<dbReference type="PRINTS" id="PR00176">
    <property type="entry name" value="NANEUSMPORT"/>
</dbReference>
<keyword evidence="9" id="KW-0406">Ion transport</keyword>
<dbReference type="Pfam" id="PF00209">
    <property type="entry name" value="SNF"/>
    <property type="match status" value="1"/>
</dbReference>
<evidence type="ECO:0000256" key="14">
    <source>
        <dbReference type="ARBA" id="ARBA00040215"/>
    </source>
</evidence>
<evidence type="ECO:0000256" key="10">
    <source>
        <dbReference type="ARBA" id="ARBA00023136"/>
    </source>
</evidence>
<reference evidence="16" key="1">
    <citation type="submission" date="2020-07" db="EMBL/GenBank/DDBJ databases">
        <title>Multicomponent nature underlies the extraordinary mechanical properties of spider dragline silk.</title>
        <authorList>
            <person name="Kono N."/>
            <person name="Nakamura H."/>
            <person name="Mori M."/>
            <person name="Yoshida Y."/>
            <person name="Ohtoshi R."/>
            <person name="Malay A.D."/>
            <person name="Moran D.A.P."/>
            <person name="Tomita M."/>
            <person name="Numata K."/>
            <person name="Arakawa K."/>
        </authorList>
    </citation>
    <scope>NUCLEOTIDE SEQUENCE</scope>
</reference>
<evidence type="ECO:0000256" key="4">
    <source>
        <dbReference type="ARBA" id="ARBA00022692"/>
    </source>
</evidence>
<keyword evidence="3" id="KW-0813">Transport</keyword>
<evidence type="ECO:0000313" key="17">
    <source>
        <dbReference type="Proteomes" id="UP000887116"/>
    </source>
</evidence>
<evidence type="ECO:0000256" key="3">
    <source>
        <dbReference type="ARBA" id="ARBA00022448"/>
    </source>
</evidence>
<dbReference type="AlphaFoldDB" id="A0A8X6FJJ6"/>
<gene>
    <name evidence="16" type="primary">NAAT1</name>
    <name evidence="16" type="ORF">TNCT_1771</name>
</gene>
<evidence type="ECO:0000256" key="5">
    <source>
        <dbReference type="ARBA" id="ARBA00022847"/>
    </source>
</evidence>
<comment type="similarity">
    <text evidence="2">Belongs to the sodium:neurotransmitter symporter (SNF) (TC 2.A.22) family.</text>
</comment>
<comment type="subcellular location">
    <subcellularLocation>
        <location evidence="1">Membrane</location>
        <topology evidence="1">Multi-pass membrane protein</topology>
    </subcellularLocation>
</comment>
<feature type="transmembrane region" description="Helical" evidence="15">
    <location>
        <begin position="114"/>
        <end position="132"/>
    </location>
</feature>
<evidence type="ECO:0000256" key="11">
    <source>
        <dbReference type="ARBA" id="ARBA00023180"/>
    </source>
</evidence>
<accession>A0A8X6FJJ6</accession>
<evidence type="ECO:0000256" key="1">
    <source>
        <dbReference type="ARBA" id="ARBA00004141"/>
    </source>
</evidence>
<keyword evidence="6" id="KW-0029">Amino-acid transport</keyword>
<dbReference type="InterPro" id="IPR000175">
    <property type="entry name" value="Na/ntran_symport"/>
</dbReference>
<keyword evidence="8" id="KW-0915">Sodium</keyword>
<dbReference type="OrthoDB" id="6537823at2759"/>
<dbReference type="GO" id="GO:0015179">
    <property type="term" value="F:L-amino acid transmembrane transporter activity"/>
    <property type="evidence" value="ECO:0007669"/>
    <property type="project" value="TreeGrafter"/>
</dbReference>
<name>A0A8X6FJJ6_TRICU</name>
<evidence type="ECO:0000256" key="12">
    <source>
        <dbReference type="ARBA" id="ARBA00023201"/>
    </source>
</evidence>
<evidence type="ECO:0000256" key="2">
    <source>
        <dbReference type="ARBA" id="ARBA00006459"/>
    </source>
</evidence>
<evidence type="ECO:0000256" key="13">
    <source>
        <dbReference type="ARBA" id="ARBA00037785"/>
    </source>
</evidence>
<feature type="transmembrane region" description="Helical" evidence="15">
    <location>
        <begin position="35"/>
        <end position="55"/>
    </location>
</feature>
<evidence type="ECO:0000256" key="15">
    <source>
        <dbReference type="SAM" id="Phobius"/>
    </source>
</evidence>
<evidence type="ECO:0000313" key="16">
    <source>
        <dbReference type="EMBL" id="GFQ81893.1"/>
    </source>
</evidence>
<dbReference type="InterPro" id="IPR037272">
    <property type="entry name" value="SNS_sf"/>
</dbReference>
<dbReference type="PROSITE" id="PS50267">
    <property type="entry name" value="NA_NEUROTRAN_SYMP_3"/>
    <property type="match status" value="1"/>
</dbReference>
<keyword evidence="11" id="KW-0325">Glycoprotein</keyword>
<evidence type="ECO:0000256" key="7">
    <source>
        <dbReference type="ARBA" id="ARBA00022989"/>
    </source>
</evidence>
<keyword evidence="5" id="KW-0769">Symport</keyword>
<protein>
    <recommendedName>
        <fullName evidence="14">Sodium-dependent nutrient amino acid transporter 1</fullName>
    </recommendedName>
</protein>
<dbReference type="GO" id="GO:0005886">
    <property type="term" value="C:plasma membrane"/>
    <property type="evidence" value="ECO:0007669"/>
    <property type="project" value="TreeGrafter"/>
</dbReference>
<dbReference type="SUPFAM" id="SSF161070">
    <property type="entry name" value="SNF-like"/>
    <property type="match status" value="1"/>
</dbReference>
<dbReference type="EMBL" id="BMAO01012508">
    <property type="protein sequence ID" value="GFQ81893.1"/>
    <property type="molecule type" value="Genomic_DNA"/>
</dbReference>
<sequence length="194" mass="22175">TGRGNDREWLEGTRIGLFLLGGQYVLNLMDTYGGGFASIFIATVEATALMWGYGADNFANDLDFMLGFKPGIYWRLCWKYISPVVLWFVLIYSLFTHTVIQYGGKEYPTWADRIGWVLVMVSVLQIPIWAIVQIIKYRKNLRAAFRPDPDWGPSDRETRRLYYLHLSNNKPSNGTSNGEGIVNLGMDPVLDDYK</sequence>
<comment type="caution">
    <text evidence="16">The sequence shown here is derived from an EMBL/GenBank/DDBJ whole genome shotgun (WGS) entry which is preliminary data.</text>
</comment>
<organism evidence="16 17">
    <name type="scientific">Trichonephila clavata</name>
    <name type="common">Joro spider</name>
    <name type="synonym">Nephila clavata</name>
    <dbReference type="NCBI Taxonomy" id="2740835"/>
    <lineage>
        <taxon>Eukaryota</taxon>
        <taxon>Metazoa</taxon>
        <taxon>Ecdysozoa</taxon>
        <taxon>Arthropoda</taxon>
        <taxon>Chelicerata</taxon>
        <taxon>Arachnida</taxon>
        <taxon>Araneae</taxon>
        <taxon>Araneomorphae</taxon>
        <taxon>Entelegynae</taxon>
        <taxon>Araneoidea</taxon>
        <taxon>Nephilidae</taxon>
        <taxon>Trichonephila</taxon>
    </lineage>
</organism>
<evidence type="ECO:0000256" key="9">
    <source>
        <dbReference type="ARBA" id="ARBA00023065"/>
    </source>
</evidence>
<keyword evidence="4 15" id="KW-0812">Transmembrane</keyword>
<keyword evidence="12" id="KW-0739">Sodium transport</keyword>
<keyword evidence="17" id="KW-1185">Reference proteome</keyword>
<dbReference type="Proteomes" id="UP000887116">
    <property type="component" value="Unassembled WGS sequence"/>
</dbReference>
<dbReference type="PANTHER" id="PTHR11616:SF321">
    <property type="entry name" value="SODIUM-DEPENDENT NUTRIENT AMINO ACID TRANSPORTER 1-RELATED"/>
    <property type="match status" value="1"/>
</dbReference>
<feature type="non-terminal residue" evidence="16">
    <location>
        <position position="1"/>
    </location>
</feature>
<evidence type="ECO:0000256" key="6">
    <source>
        <dbReference type="ARBA" id="ARBA00022970"/>
    </source>
</evidence>
<keyword evidence="7 15" id="KW-1133">Transmembrane helix</keyword>
<proteinExistence type="inferred from homology"/>
<dbReference type="GO" id="GO:0089718">
    <property type="term" value="P:amino acid import across plasma membrane"/>
    <property type="evidence" value="ECO:0007669"/>
    <property type="project" value="TreeGrafter"/>
</dbReference>
<dbReference type="PANTHER" id="PTHR11616">
    <property type="entry name" value="SODIUM/CHLORIDE DEPENDENT TRANSPORTER"/>
    <property type="match status" value="1"/>
</dbReference>
<evidence type="ECO:0000256" key="8">
    <source>
        <dbReference type="ARBA" id="ARBA00023053"/>
    </source>
</evidence>
<comment type="function">
    <text evidence="13">Unusual broad substrate spectrum amino acid:sodium cotransporter that promotes absorption of the D isomers of essential amino acids. Neutral amino acids are the preferred substrates, especially methionine and phenylalanine.</text>
</comment>
<dbReference type="GO" id="GO:0005283">
    <property type="term" value="F:amino acid:sodium symporter activity"/>
    <property type="evidence" value="ECO:0007669"/>
    <property type="project" value="TreeGrafter"/>
</dbReference>
<feature type="transmembrane region" description="Helical" evidence="15">
    <location>
        <begin position="76"/>
        <end position="94"/>
    </location>
</feature>